<accession>T0KZV2</accession>
<evidence type="ECO:0000256" key="1">
    <source>
        <dbReference type="SAM" id="SignalP"/>
    </source>
</evidence>
<gene>
    <name evidence="2" type="ORF">CGLO_02094</name>
</gene>
<evidence type="ECO:0000313" key="2">
    <source>
        <dbReference type="EMBL" id="EQB57734.1"/>
    </source>
</evidence>
<comment type="caution">
    <text evidence="2">The sequence shown here is derived from an EMBL/GenBank/DDBJ whole genome shotgun (WGS) entry which is preliminary data.</text>
</comment>
<organism evidence="2 3">
    <name type="scientific">Colletotrichum gloeosporioides (strain Cg-14)</name>
    <name type="common">Anthracnose fungus</name>
    <name type="synonym">Glomerella cingulata</name>
    <dbReference type="NCBI Taxonomy" id="1237896"/>
    <lineage>
        <taxon>Eukaryota</taxon>
        <taxon>Fungi</taxon>
        <taxon>Dikarya</taxon>
        <taxon>Ascomycota</taxon>
        <taxon>Pezizomycotina</taxon>
        <taxon>Sordariomycetes</taxon>
        <taxon>Hypocreomycetidae</taxon>
        <taxon>Glomerellales</taxon>
        <taxon>Glomerellaceae</taxon>
        <taxon>Colletotrichum</taxon>
        <taxon>Colletotrichum gloeosporioides species complex</taxon>
    </lineage>
</organism>
<proteinExistence type="predicted"/>
<dbReference type="HOGENOM" id="CLU_2497744_0_0_1"/>
<keyword evidence="1" id="KW-0732">Signal</keyword>
<protein>
    <submittedName>
        <fullName evidence="2">Uncharacterized protein</fullName>
    </submittedName>
</protein>
<reference evidence="3" key="1">
    <citation type="journal article" date="2013" name="Mol. Plant Microbe Interact.">
        <title>Global aspects of pacC regulation of pathogenicity genes in Colletotrichum gloeosporioides as revealed by transcriptome analysis.</title>
        <authorList>
            <person name="Alkan N."/>
            <person name="Meng X."/>
            <person name="Friedlander G."/>
            <person name="Reuveni E."/>
            <person name="Sukno S."/>
            <person name="Sherman A."/>
            <person name="Thon M."/>
            <person name="Fluhr R."/>
            <person name="Prusky D."/>
        </authorList>
    </citation>
    <scope>NUCLEOTIDE SEQUENCE [LARGE SCALE GENOMIC DNA]</scope>
    <source>
        <strain evidence="3">Cg-14</strain>
    </source>
</reference>
<feature type="chain" id="PRO_5004566543" evidence="1">
    <location>
        <begin position="19"/>
        <end position="86"/>
    </location>
</feature>
<evidence type="ECO:0000313" key="3">
    <source>
        <dbReference type="Proteomes" id="UP000015530"/>
    </source>
</evidence>
<dbReference type="OrthoDB" id="4838694at2759"/>
<dbReference type="EMBL" id="AMYD01000428">
    <property type="protein sequence ID" value="EQB57734.1"/>
    <property type="molecule type" value="Genomic_DNA"/>
</dbReference>
<sequence>MRFSILTALTLVFATASAQDPQLHKGVGAECVKNRDCCPCDTGSGASIYCQPDATSSTKYRCRHFGNPWTWCQNNRGQCGDWDHLS</sequence>
<dbReference type="AlphaFoldDB" id="T0KZV2"/>
<feature type="signal peptide" evidence="1">
    <location>
        <begin position="1"/>
        <end position="18"/>
    </location>
</feature>
<name>T0KZV2_COLGC</name>
<dbReference type="Proteomes" id="UP000015530">
    <property type="component" value="Unassembled WGS sequence"/>
</dbReference>